<accession>A0A1I2AKH0</accession>
<dbReference type="Pfam" id="PF13531">
    <property type="entry name" value="SBP_bac_11"/>
    <property type="match status" value="1"/>
</dbReference>
<dbReference type="STRING" id="74348.SAMN04488523_10789"/>
<dbReference type="AlphaFoldDB" id="A0A1I2AKH0"/>
<evidence type="ECO:0000256" key="6">
    <source>
        <dbReference type="PIRSR" id="PIRSR004846-1"/>
    </source>
</evidence>
<keyword evidence="4 7" id="KW-0732">Signal</keyword>
<dbReference type="GO" id="GO:0015689">
    <property type="term" value="P:molybdate ion transport"/>
    <property type="evidence" value="ECO:0007669"/>
    <property type="project" value="InterPro"/>
</dbReference>
<gene>
    <name evidence="8" type="ORF">SAMN04488523_10789</name>
</gene>
<dbReference type="GO" id="GO:0046872">
    <property type="term" value="F:metal ion binding"/>
    <property type="evidence" value="ECO:0007669"/>
    <property type="project" value="UniProtKB-KW"/>
</dbReference>
<evidence type="ECO:0000256" key="3">
    <source>
        <dbReference type="ARBA" id="ARBA00022723"/>
    </source>
</evidence>
<dbReference type="Gene3D" id="3.40.190.10">
    <property type="entry name" value="Periplasmic binding protein-like II"/>
    <property type="match status" value="2"/>
</dbReference>
<feature type="binding site" evidence="6">
    <location>
        <position position="55"/>
    </location>
    <ligand>
        <name>molybdate</name>
        <dbReference type="ChEBI" id="CHEBI:36264"/>
    </ligand>
</feature>
<feature type="chain" id="PRO_5011641125" evidence="7">
    <location>
        <begin position="21"/>
        <end position="243"/>
    </location>
</feature>
<organism evidence="8 9">
    <name type="scientific">Sulfitobacter brevis</name>
    <dbReference type="NCBI Taxonomy" id="74348"/>
    <lineage>
        <taxon>Bacteria</taxon>
        <taxon>Pseudomonadati</taxon>
        <taxon>Pseudomonadota</taxon>
        <taxon>Alphaproteobacteria</taxon>
        <taxon>Rhodobacterales</taxon>
        <taxon>Roseobacteraceae</taxon>
        <taxon>Sulfitobacter</taxon>
    </lineage>
</organism>
<evidence type="ECO:0000256" key="7">
    <source>
        <dbReference type="SAM" id="SignalP"/>
    </source>
</evidence>
<evidence type="ECO:0000256" key="4">
    <source>
        <dbReference type="ARBA" id="ARBA00022729"/>
    </source>
</evidence>
<dbReference type="OrthoDB" id="9785015at2"/>
<evidence type="ECO:0000313" key="8">
    <source>
        <dbReference type="EMBL" id="SFE43443.1"/>
    </source>
</evidence>
<proteinExistence type="inferred from homology"/>
<dbReference type="PIRSF" id="PIRSF004846">
    <property type="entry name" value="ModA"/>
    <property type="match status" value="1"/>
</dbReference>
<feature type="binding site" evidence="6">
    <location>
        <position position="164"/>
    </location>
    <ligand>
        <name>molybdate</name>
        <dbReference type="ChEBI" id="CHEBI:36264"/>
    </ligand>
</feature>
<evidence type="ECO:0000256" key="5">
    <source>
        <dbReference type="ARBA" id="ARBA00062515"/>
    </source>
</evidence>
<dbReference type="RefSeq" id="WP_093923929.1">
    <property type="nucleotide sequence ID" value="NZ_FOMW01000007.1"/>
</dbReference>
<feature type="binding site" evidence="6">
    <location>
        <position position="32"/>
    </location>
    <ligand>
        <name>molybdate</name>
        <dbReference type="ChEBI" id="CHEBI:36264"/>
    </ligand>
</feature>
<dbReference type="GO" id="GO:0030973">
    <property type="term" value="F:molybdate ion binding"/>
    <property type="evidence" value="ECO:0007669"/>
    <property type="project" value="TreeGrafter"/>
</dbReference>
<feature type="signal peptide" evidence="7">
    <location>
        <begin position="1"/>
        <end position="20"/>
    </location>
</feature>
<dbReference type="Proteomes" id="UP000198977">
    <property type="component" value="Unassembled WGS sequence"/>
</dbReference>
<dbReference type="EMBL" id="FOMW01000007">
    <property type="protein sequence ID" value="SFE43443.1"/>
    <property type="molecule type" value="Genomic_DNA"/>
</dbReference>
<dbReference type="InterPro" id="IPR005950">
    <property type="entry name" value="ModA"/>
</dbReference>
<reference evidence="9" key="1">
    <citation type="submission" date="2016-10" db="EMBL/GenBank/DDBJ databases">
        <authorList>
            <person name="Varghese N."/>
            <person name="Submissions S."/>
        </authorList>
    </citation>
    <scope>NUCLEOTIDE SEQUENCE [LARGE SCALE GENOMIC DNA]</scope>
    <source>
        <strain evidence="9">DSM 11443</strain>
    </source>
</reference>
<keyword evidence="3 6" id="KW-0479">Metal-binding</keyword>
<feature type="binding site" evidence="6">
    <location>
        <position position="137"/>
    </location>
    <ligand>
        <name>molybdate</name>
        <dbReference type="ChEBI" id="CHEBI:36264"/>
    </ligand>
</feature>
<feature type="binding site" evidence="6">
    <location>
        <position position="182"/>
    </location>
    <ligand>
        <name>molybdate</name>
        <dbReference type="ChEBI" id="CHEBI:36264"/>
    </ligand>
</feature>
<dbReference type="NCBIfam" id="TIGR01256">
    <property type="entry name" value="modA"/>
    <property type="match status" value="1"/>
</dbReference>
<sequence length="243" mass="25092">MKSILALLAIFTTLAAPLQAEQAPVTVFAAASLRGALDNIGAGYDLPVVISYGGSGTMARQVAAGAQADLVILASSTWMTWLQNQSLPDLSDAQIVAQNTLVVIAPVGAPALEDPADLLARLSGGRLAMGQRDAVPAGTYARQWLETAGIWSTLMPHLAETDNVRAALALVARAQAALGVVYASDAAAEPAVEVIYTVPEDHHDPILYPAASLSPAGGALLAFILAPEAQAVLRDHGFAPLQQ</sequence>
<name>A0A1I2AKH0_9RHOB</name>
<protein>
    <submittedName>
        <fullName evidence="8">Molybdate transport system substrate-binding protein</fullName>
    </submittedName>
</protein>
<dbReference type="InterPro" id="IPR050682">
    <property type="entry name" value="ModA/WtpA"/>
</dbReference>
<dbReference type="SUPFAM" id="SSF53850">
    <property type="entry name" value="Periplasmic binding protein-like II"/>
    <property type="match status" value="1"/>
</dbReference>
<keyword evidence="2 6" id="KW-0500">Molybdenum</keyword>
<dbReference type="PANTHER" id="PTHR30632:SF17">
    <property type="entry name" value="MOLYBDATE-BINDING PROTEIN MODA"/>
    <property type="match status" value="1"/>
</dbReference>
<evidence type="ECO:0000256" key="2">
    <source>
        <dbReference type="ARBA" id="ARBA00022505"/>
    </source>
</evidence>
<comment type="subunit">
    <text evidence="5">The complex is composed of two ATP-binding proteins (ModC), two transmembrane proteins (ModB) and a solute-binding protein (ModA).</text>
</comment>
<keyword evidence="9" id="KW-1185">Reference proteome</keyword>
<evidence type="ECO:0000256" key="1">
    <source>
        <dbReference type="ARBA" id="ARBA00009175"/>
    </source>
</evidence>
<dbReference type="FunFam" id="3.40.190.10:FF:000035">
    <property type="entry name" value="Molybdate ABC transporter substrate-binding protein"/>
    <property type="match status" value="1"/>
</dbReference>
<evidence type="ECO:0000313" key="9">
    <source>
        <dbReference type="Proteomes" id="UP000198977"/>
    </source>
</evidence>
<dbReference type="PANTHER" id="PTHR30632">
    <property type="entry name" value="MOLYBDATE-BINDING PERIPLASMIC PROTEIN"/>
    <property type="match status" value="1"/>
</dbReference>
<dbReference type="GO" id="GO:0030288">
    <property type="term" value="C:outer membrane-bounded periplasmic space"/>
    <property type="evidence" value="ECO:0007669"/>
    <property type="project" value="TreeGrafter"/>
</dbReference>
<comment type="similarity">
    <text evidence="1">Belongs to the bacterial solute-binding protein ModA family.</text>
</comment>
<dbReference type="GO" id="GO:1901359">
    <property type="term" value="F:tungstate binding"/>
    <property type="evidence" value="ECO:0007669"/>
    <property type="project" value="UniProtKB-ARBA"/>
</dbReference>